<dbReference type="AlphaFoldDB" id="U5EHF3"/>
<protein>
    <recommendedName>
        <fullName evidence="2">Mitochondrial fission process protein 1</fullName>
    </recommendedName>
    <alternativeName>
        <fullName evidence="3">Mitochondrial 18 kDa protein</fullName>
    </alternativeName>
</protein>
<name>U5EHF3_9DIPT</name>
<dbReference type="GO" id="GO:0005739">
    <property type="term" value="C:mitochondrion"/>
    <property type="evidence" value="ECO:0007669"/>
    <property type="project" value="TreeGrafter"/>
</dbReference>
<accession>U5EHF3</accession>
<evidence type="ECO:0000313" key="4">
    <source>
        <dbReference type="EMBL" id="JAB56825.1"/>
    </source>
</evidence>
<dbReference type="GO" id="GO:0000266">
    <property type="term" value="P:mitochondrial fission"/>
    <property type="evidence" value="ECO:0007669"/>
    <property type="project" value="TreeGrafter"/>
</dbReference>
<dbReference type="InterPro" id="IPR019560">
    <property type="entry name" value="Mitochondrial_18_kDa_protein"/>
</dbReference>
<comment type="similarity">
    <text evidence="1">Belongs to the MTFP1 family.</text>
</comment>
<evidence type="ECO:0000256" key="3">
    <source>
        <dbReference type="ARBA" id="ARBA00029631"/>
    </source>
</evidence>
<organism evidence="4">
    <name type="scientific">Corethrella appendiculata</name>
    <dbReference type="NCBI Taxonomy" id="1370023"/>
    <lineage>
        <taxon>Eukaryota</taxon>
        <taxon>Metazoa</taxon>
        <taxon>Ecdysozoa</taxon>
        <taxon>Arthropoda</taxon>
        <taxon>Hexapoda</taxon>
        <taxon>Insecta</taxon>
        <taxon>Pterygota</taxon>
        <taxon>Neoptera</taxon>
        <taxon>Endopterygota</taxon>
        <taxon>Diptera</taxon>
        <taxon>Nematocera</taxon>
        <taxon>Culicoidea</taxon>
        <taxon>Chaoboridae</taxon>
        <taxon>Corethrella</taxon>
    </lineage>
</organism>
<sequence>MSINEKDIFRDTPIRYLGYANEIGEAFRPIIKKIFVHATYGVAVSYVLTETSYKSKIQYDKPEPEGGFRSAAILSGDILLWQMLASVIVPGFTINRICWLTKKAVKVSKIKGPVGKWTPTMIGLLAIPFIIHPIDKSIDFVMDSTYRKYLQ</sequence>
<dbReference type="Pfam" id="PF10558">
    <property type="entry name" value="MTP18"/>
    <property type="match status" value="1"/>
</dbReference>
<dbReference type="PANTHER" id="PTHR11001:SF2">
    <property type="entry name" value="MITOCHONDRIAL FISSION PROCESS PROTEIN 1"/>
    <property type="match status" value="1"/>
</dbReference>
<dbReference type="EMBL" id="GANO01003046">
    <property type="protein sequence ID" value="JAB56825.1"/>
    <property type="molecule type" value="mRNA"/>
</dbReference>
<reference evidence="4" key="1">
    <citation type="journal article" date="2014" name="Insect Biochem. Mol. Biol.">
        <title>An insight into the sialome of the frog biting fly, Corethrella appendiculata.</title>
        <authorList>
            <person name="Ribeiro J.M.C."/>
            <person name="Chagas A.C."/>
            <person name="Pham V.M."/>
            <person name="Lounibos L.P."/>
            <person name="Calvo E."/>
        </authorList>
    </citation>
    <scope>NUCLEOTIDE SEQUENCE</scope>
    <source>
        <tissue evidence="4">Salivary glands</tissue>
    </source>
</reference>
<evidence type="ECO:0000256" key="1">
    <source>
        <dbReference type="ARBA" id="ARBA00009224"/>
    </source>
</evidence>
<evidence type="ECO:0000256" key="2">
    <source>
        <dbReference type="ARBA" id="ARBA00017835"/>
    </source>
</evidence>
<dbReference type="PANTHER" id="PTHR11001">
    <property type="entry name" value="MITOCHONDRIAL FISSION PROCESS PROTEIN 1"/>
    <property type="match status" value="1"/>
</dbReference>
<proteinExistence type="evidence at transcript level"/>